<dbReference type="EMBL" id="SRSC01000001">
    <property type="protein sequence ID" value="TGU74512.1"/>
    <property type="molecule type" value="Genomic_DNA"/>
</dbReference>
<dbReference type="AlphaFoldDB" id="A0A4V3P079"/>
<sequence length="123" mass="14830">MKGYQLVKEIRDAKSAHPDMVFIKWWRNEEDFIDFDLLDRFLQNLKESENIGGFELINEDEMWRTLEARCRGRVTREQRDGEWVLHWTPPPDRKVEEAQTEFPYTAESLVKILDSETNYNYVD</sequence>
<evidence type="ECO:0000313" key="2">
    <source>
        <dbReference type="Proteomes" id="UP000306416"/>
    </source>
</evidence>
<organism evidence="1 2">
    <name type="scientific">Geomonas terrae</name>
    <dbReference type="NCBI Taxonomy" id="2562681"/>
    <lineage>
        <taxon>Bacteria</taxon>
        <taxon>Pseudomonadati</taxon>
        <taxon>Thermodesulfobacteriota</taxon>
        <taxon>Desulfuromonadia</taxon>
        <taxon>Geobacterales</taxon>
        <taxon>Geobacteraceae</taxon>
        <taxon>Geomonas</taxon>
    </lineage>
</organism>
<dbReference type="Proteomes" id="UP000306416">
    <property type="component" value="Unassembled WGS sequence"/>
</dbReference>
<reference evidence="1 2" key="1">
    <citation type="submission" date="2019-04" db="EMBL/GenBank/DDBJ databases">
        <title>Geobacter oryzae sp. nov., ferric-reducing bacteria isolated from paddy soil.</title>
        <authorList>
            <person name="Xu Z."/>
            <person name="Masuda Y."/>
            <person name="Itoh H."/>
            <person name="Senoo K."/>
        </authorList>
    </citation>
    <scope>NUCLEOTIDE SEQUENCE [LARGE SCALE GENOMIC DNA]</scope>
    <source>
        <strain evidence="1 2">Red111</strain>
    </source>
</reference>
<keyword evidence="2" id="KW-1185">Reference proteome</keyword>
<accession>A0A4V3P079</accession>
<dbReference type="RefSeq" id="WP_135868842.1">
    <property type="nucleotide sequence ID" value="NZ_SRSC01000001.1"/>
</dbReference>
<proteinExistence type="predicted"/>
<gene>
    <name evidence="1" type="ORF">E4633_03355</name>
</gene>
<protein>
    <submittedName>
        <fullName evidence="1">Uncharacterized protein</fullName>
    </submittedName>
</protein>
<name>A0A4V3P079_9BACT</name>
<evidence type="ECO:0000313" key="1">
    <source>
        <dbReference type="EMBL" id="TGU74512.1"/>
    </source>
</evidence>
<comment type="caution">
    <text evidence="1">The sequence shown here is derived from an EMBL/GenBank/DDBJ whole genome shotgun (WGS) entry which is preliminary data.</text>
</comment>